<protein>
    <submittedName>
        <fullName evidence="3">NERD domain-containing protein</fullName>
    </submittedName>
</protein>
<keyword evidence="2" id="KW-0472">Membrane</keyword>
<evidence type="ECO:0000313" key="3">
    <source>
        <dbReference type="EMBL" id="NKY56522.1"/>
    </source>
</evidence>
<keyword evidence="2" id="KW-1133">Transmembrane helix</keyword>
<dbReference type="AlphaFoldDB" id="A0A846YFS6"/>
<evidence type="ECO:0000256" key="2">
    <source>
        <dbReference type="SAM" id="Phobius"/>
    </source>
</evidence>
<dbReference type="Proteomes" id="UP000570678">
    <property type="component" value="Unassembled WGS sequence"/>
</dbReference>
<feature type="region of interest" description="Disordered" evidence="1">
    <location>
        <begin position="258"/>
        <end position="293"/>
    </location>
</feature>
<comment type="caution">
    <text evidence="3">The sequence shown here is derived from an EMBL/GenBank/DDBJ whole genome shotgun (WGS) entry which is preliminary data.</text>
</comment>
<keyword evidence="4" id="KW-1185">Reference proteome</keyword>
<dbReference type="EMBL" id="JAAXOT010000004">
    <property type="protein sequence ID" value="NKY56522.1"/>
    <property type="molecule type" value="Genomic_DNA"/>
</dbReference>
<feature type="compositionally biased region" description="Low complexity" evidence="1">
    <location>
        <begin position="258"/>
        <end position="273"/>
    </location>
</feature>
<proteinExistence type="predicted"/>
<organism evidence="3 4">
    <name type="scientific">Nocardia flavorosea</name>
    <dbReference type="NCBI Taxonomy" id="53429"/>
    <lineage>
        <taxon>Bacteria</taxon>
        <taxon>Bacillati</taxon>
        <taxon>Actinomycetota</taxon>
        <taxon>Actinomycetes</taxon>
        <taxon>Mycobacteriales</taxon>
        <taxon>Nocardiaceae</taxon>
        <taxon>Nocardia</taxon>
    </lineage>
</organism>
<keyword evidence="2" id="KW-0812">Transmembrane</keyword>
<evidence type="ECO:0000313" key="4">
    <source>
        <dbReference type="Proteomes" id="UP000570678"/>
    </source>
</evidence>
<name>A0A846YFS6_9NOCA</name>
<evidence type="ECO:0000256" key="1">
    <source>
        <dbReference type="SAM" id="MobiDB-lite"/>
    </source>
</evidence>
<reference evidence="3 4" key="1">
    <citation type="submission" date="2020-04" db="EMBL/GenBank/DDBJ databases">
        <title>MicrobeNet Type strains.</title>
        <authorList>
            <person name="Nicholson A.C."/>
        </authorList>
    </citation>
    <scope>NUCLEOTIDE SEQUENCE [LARGE SCALE GENOMIC DNA]</scope>
    <source>
        <strain evidence="3 4">JCM 3332</strain>
    </source>
</reference>
<dbReference type="RefSeq" id="WP_062977905.1">
    <property type="nucleotide sequence ID" value="NZ_JAAXOT010000004.1"/>
</dbReference>
<feature type="transmembrane region" description="Helical" evidence="2">
    <location>
        <begin position="228"/>
        <end position="254"/>
    </location>
</feature>
<sequence length="293" mass="31353">MLVKVDDRAELSAAEREFVECLRQLPSTGLAIVDLRVGTRRGTRKIGAVVWTPQGILVVEVIGFRSKQSGMLTVSTERPWQVGDTAADLDLELGADPVRLAESALREVQFTFERASYDPGHLCGAVALIPHRGAVLRPARETLRPGLDVVVGNTAEFTELRIFLENFSPGPPRWTLGRVCAATRALTGWAPDRGELIAAGFEDKLPDPPKRPRTWQLRRPDSRRAHDLIGWAVLAVAVFGMLIVLAAIAGSLIAGGPAAEPAAPGSGAEPSSADPTVPPPTGPAECWPLQADC</sequence>
<accession>A0A846YFS6</accession>
<gene>
    <name evidence="3" type="ORF">HGA15_10215</name>
</gene>